<evidence type="ECO:0000256" key="3">
    <source>
        <dbReference type="SAM" id="MobiDB-lite"/>
    </source>
</evidence>
<gene>
    <name evidence="5" type="ORF">M9Y10_042133</name>
</gene>
<dbReference type="Gene3D" id="1.10.840.10">
    <property type="entry name" value="Ras guanine-nucleotide exchange factors catalytic domain"/>
    <property type="match status" value="1"/>
</dbReference>
<feature type="region of interest" description="Disordered" evidence="3">
    <location>
        <begin position="88"/>
        <end position="223"/>
    </location>
</feature>
<dbReference type="InterPro" id="IPR008937">
    <property type="entry name" value="Ras-like_GEF"/>
</dbReference>
<comment type="caution">
    <text evidence="5">The sequence shown here is derived from an EMBL/GenBank/DDBJ whole genome shotgun (WGS) entry which is preliminary data.</text>
</comment>
<feature type="compositionally biased region" description="Low complexity" evidence="3">
    <location>
        <begin position="383"/>
        <end position="392"/>
    </location>
</feature>
<evidence type="ECO:0000313" key="6">
    <source>
        <dbReference type="Proteomes" id="UP001470230"/>
    </source>
</evidence>
<keyword evidence="6" id="KW-1185">Reference proteome</keyword>
<evidence type="ECO:0000256" key="1">
    <source>
        <dbReference type="ARBA" id="ARBA00022658"/>
    </source>
</evidence>
<feature type="compositionally biased region" description="Basic and acidic residues" evidence="3">
    <location>
        <begin position="394"/>
        <end position="408"/>
    </location>
</feature>
<dbReference type="PROSITE" id="PS50009">
    <property type="entry name" value="RASGEF_CAT"/>
    <property type="match status" value="1"/>
</dbReference>
<feature type="compositionally biased region" description="Pro residues" evidence="3">
    <location>
        <begin position="181"/>
        <end position="193"/>
    </location>
</feature>
<name>A0ABR2K845_9EUKA</name>
<dbReference type="PANTHER" id="PTHR23113">
    <property type="entry name" value="GUANINE NUCLEOTIDE EXCHANGE FACTOR"/>
    <property type="match status" value="1"/>
</dbReference>
<feature type="compositionally biased region" description="Low complexity" evidence="3">
    <location>
        <begin position="263"/>
        <end position="349"/>
    </location>
</feature>
<evidence type="ECO:0000256" key="2">
    <source>
        <dbReference type="PROSITE-ProRule" id="PRU00168"/>
    </source>
</evidence>
<evidence type="ECO:0000259" key="4">
    <source>
        <dbReference type="PROSITE" id="PS50009"/>
    </source>
</evidence>
<organism evidence="5 6">
    <name type="scientific">Tritrichomonas musculus</name>
    <dbReference type="NCBI Taxonomy" id="1915356"/>
    <lineage>
        <taxon>Eukaryota</taxon>
        <taxon>Metamonada</taxon>
        <taxon>Parabasalia</taxon>
        <taxon>Tritrichomonadida</taxon>
        <taxon>Tritrichomonadidae</taxon>
        <taxon>Tritrichomonas</taxon>
    </lineage>
</organism>
<dbReference type="SUPFAM" id="SSF48366">
    <property type="entry name" value="Ras GEF"/>
    <property type="match status" value="1"/>
</dbReference>
<reference evidence="5 6" key="1">
    <citation type="submission" date="2024-04" db="EMBL/GenBank/DDBJ databases">
        <title>Tritrichomonas musculus Genome.</title>
        <authorList>
            <person name="Alves-Ferreira E."/>
            <person name="Grigg M."/>
            <person name="Lorenzi H."/>
            <person name="Galac M."/>
        </authorList>
    </citation>
    <scope>NUCLEOTIDE SEQUENCE [LARGE SCALE GENOMIC DNA]</scope>
    <source>
        <strain evidence="5 6">EAF2021</strain>
    </source>
</reference>
<accession>A0ABR2K845</accession>
<dbReference type="InterPro" id="IPR036964">
    <property type="entry name" value="RASGEF_cat_dom_sf"/>
</dbReference>
<dbReference type="EMBL" id="JAPFFF010000007">
    <property type="protein sequence ID" value="KAK8886667.1"/>
    <property type="molecule type" value="Genomic_DNA"/>
</dbReference>
<sequence length="1225" mass="142805">MNKPPIRLAANAKHNINLIVSDDSDYDSSYSSDIINVQGKAKIITRDIKLLEERPKSQREAQQKKNNLFFESKNIQLNSPIKSSASFLSDEENQCELNNRPPPFPTSMRPLNKVLRQLPQGKPDLRRNKEETNNNHPPEEQAAQEQHRKKKRKKTRNKNINQADINEKSSSVEDLQQQPPQQYPFPQSQPPRPNKQAQNPQPLPPQSPQQTPPQTSNPQAMQKLPPKSSLLYHRFPNTQDPRIQQQLQQRQLQQKQLQKQRNQIIQQKQNQPDIQQEQQQQQQQQKLMQNQRNQQVQQKQNQLEFQQMQESQNKQQQQQYQPQQKLAQTQRYQQLQPKQNQLGTQQLQEQQREPENSNEPPPAEPLSKTMPSRKRYNSSTEKNIANNNANIIDDFPKQNRISKDDNSLKRFPKPKYQNFTHNYHTDQTSNTTDTEITQEEDVIPRKRKKVKPKNKLSISEPSYLTFYYDSKEPIEVPQGDLVIMSNTRTVQPFSPLNHLSKKVIPTGRINNKIPPLPLSNVYVKQPAQTSRPPPAPKIIQLKEYRDQETKPYREIKTVTEEDEYIRSGTEYESEYSEIQLSKSSGANSSSGSQLNKTFMSAAVFNDLNETYNPTDEEQQQAFQDPLNLQNSTLSFHRVPTLSLFEQNASNKSNNQAEMMNNPQIAFSKFCFNIPSDSTTKESDNQEEDTTDYNNIELNAQNPVEELAEINENDDELQVEPSPWDDPNIPIKNSRVGKRPPSQRLTLQEMKIYTANKETKPEFKKLENNYRMIVDRKDQNVGTTMKPIDNLIEYKLTTTLQPNEDDITTFEQGGYYCLEKITPEAFIDFKFGIQITEPNPDHLHIFTWHNLGISQEEILKSLFNIVSKIEGNESDIPQIKSVIQYIFTWIYLFACDFYGNVEICSLLRKVLNITLEKSKPVDSHITVIANDICFLKACLDSLSQKNSTPENYSIPINKPSKLLNNYFRSMNLKELKVDPSILVKHFTYVELELFRKIDRSEIIKQASFKFENKEQKEKLLPNYTKYYVRFNSTAVFIAMSIMVKGSTNRAKRIEYWIKVMEEAKKFRNYFLLFEIDAALSCFPINRLEKTWKKISKRFITLFNGLHSITNPTSKAIIAYKKEVSKFPTKTMPYIGPFLTELRYIYEGKKLMMPMPNGKNGYNMKYQRAFCNVLEFIFQDWGTKIEFQIDNDLLEQCINLEGKEMKTEDLMPYSIQYEPNVNNNNCS</sequence>
<dbReference type="InterPro" id="IPR023578">
    <property type="entry name" value="Ras_GEF_dom_sf"/>
</dbReference>
<feature type="compositionally biased region" description="Basic and acidic residues" evidence="3">
    <location>
        <begin position="123"/>
        <end position="139"/>
    </location>
</feature>
<feature type="domain" description="Ras-GEF" evidence="4">
    <location>
        <begin position="977"/>
        <end position="1218"/>
    </location>
</feature>
<evidence type="ECO:0000313" key="5">
    <source>
        <dbReference type="EMBL" id="KAK8886667.1"/>
    </source>
</evidence>
<feature type="compositionally biased region" description="Pro residues" evidence="3">
    <location>
        <begin position="201"/>
        <end position="211"/>
    </location>
</feature>
<feature type="region of interest" description="Disordered" evidence="3">
    <location>
        <begin position="714"/>
        <end position="741"/>
    </location>
</feature>
<dbReference type="PANTHER" id="PTHR23113:SF99">
    <property type="entry name" value="RASGEF DOMAIN-CONTAINING PROTEIN"/>
    <property type="match status" value="1"/>
</dbReference>
<feature type="region of interest" description="Disordered" evidence="3">
    <location>
        <begin position="263"/>
        <end position="448"/>
    </location>
</feature>
<dbReference type="Pfam" id="PF00617">
    <property type="entry name" value="RasGEF"/>
    <property type="match status" value="1"/>
</dbReference>
<protein>
    <recommendedName>
        <fullName evidence="4">Ras-GEF domain-containing protein</fullName>
    </recommendedName>
</protein>
<feature type="compositionally biased region" description="Polar residues" evidence="3">
    <location>
        <begin position="417"/>
        <end position="435"/>
    </location>
</feature>
<dbReference type="SMART" id="SM00147">
    <property type="entry name" value="RasGEF"/>
    <property type="match status" value="1"/>
</dbReference>
<dbReference type="Proteomes" id="UP001470230">
    <property type="component" value="Unassembled WGS sequence"/>
</dbReference>
<proteinExistence type="predicted"/>
<dbReference type="InterPro" id="IPR001895">
    <property type="entry name" value="RASGEF_cat_dom"/>
</dbReference>
<keyword evidence="1 2" id="KW-0344">Guanine-nucleotide releasing factor</keyword>
<feature type="compositionally biased region" description="Basic residues" evidence="3">
    <location>
        <begin position="147"/>
        <end position="157"/>
    </location>
</feature>